<evidence type="ECO:0000313" key="2">
    <source>
        <dbReference type="EMBL" id="SOE16828.1"/>
    </source>
</evidence>
<dbReference type="Proteomes" id="UP000219465">
    <property type="component" value="Unassembled WGS sequence"/>
</dbReference>
<keyword evidence="3" id="KW-1185">Reference proteome</keyword>
<sequence length="193" mass="20352">MRALHHKNNPPDFIHTLLPHAILPALPLPDGSRTLSTRREEGLPGLAVTCGEDGEEAEAIGVPLAGGSHKDTCKASHRARLRVVPADKAGTRPSNRSGPVADMTGFPLSVRAGIPRPTRTARPGRDRSNPGGNDISGSARRRLSDADIIRRQSGRARAAPPFTHSPEAKPACGPPDLHFTNSGVEARGGFRGA</sequence>
<evidence type="ECO:0000256" key="1">
    <source>
        <dbReference type="SAM" id="MobiDB-lite"/>
    </source>
</evidence>
<proteinExistence type="predicted"/>
<gene>
    <name evidence="2" type="ORF">SAMN05877838_1710</name>
</gene>
<protein>
    <submittedName>
        <fullName evidence="2">Uncharacterized protein</fullName>
    </submittedName>
</protein>
<reference evidence="3" key="1">
    <citation type="submission" date="2017-08" db="EMBL/GenBank/DDBJ databases">
        <authorList>
            <person name="Varghese N."/>
            <person name="Submissions S."/>
        </authorList>
    </citation>
    <scope>NUCLEOTIDE SEQUENCE [LARGE SCALE GENOMIC DNA]</scope>
    <source>
        <strain evidence="3">KCTC 23107</strain>
    </source>
</reference>
<accession>A0A286I9M8</accession>
<evidence type="ECO:0000313" key="3">
    <source>
        <dbReference type="Proteomes" id="UP000219465"/>
    </source>
</evidence>
<dbReference type="AlphaFoldDB" id="A0A286I9M8"/>
<organism evidence="2 3">
    <name type="scientific">Hoeflea halophila</name>
    <dbReference type="NCBI Taxonomy" id="714899"/>
    <lineage>
        <taxon>Bacteria</taxon>
        <taxon>Pseudomonadati</taxon>
        <taxon>Pseudomonadota</taxon>
        <taxon>Alphaproteobacteria</taxon>
        <taxon>Hyphomicrobiales</taxon>
        <taxon>Rhizobiaceae</taxon>
        <taxon>Hoeflea</taxon>
    </lineage>
</organism>
<dbReference type="EMBL" id="OCPC01000002">
    <property type="protein sequence ID" value="SOE16828.1"/>
    <property type="molecule type" value="Genomic_DNA"/>
</dbReference>
<feature type="region of interest" description="Disordered" evidence="1">
    <location>
        <begin position="88"/>
        <end position="193"/>
    </location>
</feature>
<name>A0A286I9M8_9HYPH</name>